<dbReference type="SUPFAM" id="SSF116726">
    <property type="entry name" value="TrkA C-terminal domain-like"/>
    <property type="match status" value="1"/>
</dbReference>
<evidence type="ECO:0000256" key="6">
    <source>
        <dbReference type="ARBA" id="ARBA00023065"/>
    </source>
</evidence>
<keyword evidence="2" id="KW-0813">Transport</keyword>
<evidence type="ECO:0000259" key="7">
    <source>
        <dbReference type="PROSITE" id="PS51201"/>
    </source>
</evidence>
<comment type="caution">
    <text evidence="9">The sequence shown here is derived from an EMBL/GenBank/DDBJ whole genome shotgun (WGS) entry which is preliminary data.</text>
</comment>
<evidence type="ECO:0000259" key="8">
    <source>
        <dbReference type="PROSITE" id="PS51202"/>
    </source>
</evidence>
<evidence type="ECO:0000256" key="1">
    <source>
        <dbReference type="ARBA" id="ARBA00017378"/>
    </source>
</evidence>
<dbReference type="PANTHER" id="PTHR43833">
    <property type="entry name" value="POTASSIUM CHANNEL PROTEIN 2-RELATED-RELATED"/>
    <property type="match status" value="1"/>
</dbReference>
<gene>
    <name evidence="9" type="ORF">H8S23_12370</name>
</gene>
<dbReference type="InterPro" id="IPR003148">
    <property type="entry name" value="RCK_N"/>
</dbReference>
<dbReference type="InterPro" id="IPR050721">
    <property type="entry name" value="Trk_Ktr_HKT_K-transport"/>
</dbReference>
<dbReference type="Proteomes" id="UP000659630">
    <property type="component" value="Unassembled WGS sequence"/>
</dbReference>
<dbReference type="InterPro" id="IPR036721">
    <property type="entry name" value="RCK_C_sf"/>
</dbReference>
<dbReference type="Gene3D" id="3.40.50.720">
    <property type="entry name" value="NAD(P)-binding Rossmann-like Domain"/>
    <property type="match status" value="1"/>
</dbReference>
<dbReference type="EMBL" id="JACONZ010000005">
    <property type="protein sequence ID" value="MBC5582301.1"/>
    <property type="molecule type" value="Genomic_DNA"/>
</dbReference>
<sequence length="222" mass="24081">MRVCVVGGGKVGFYLSKTLMEHGHEPIIIEIDEHTCARLADSLDFPVVHGDGTLVEILELAKIGSCQALIGVTGRDESNLIACQLAKKVFGVKKTVARVNNPKNARVLKALGVDIAVSSTDNIAHLIEREVETDAIHHLLSIAGGDAALTEVLLPEDFKYAGRTLAELDIPHEVVIVFLTRGQELIIPRGNTTLQGGDKVVCVARNTAFHDLAKKWDLQEHQ</sequence>
<feature type="domain" description="RCK C-terminal" evidence="8">
    <location>
        <begin position="137"/>
        <end position="218"/>
    </location>
</feature>
<dbReference type="RefSeq" id="WP_186888665.1">
    <property type="nucleotide sequence ID" value="NZ_JACONZ010000005.1"/>
</dbReference>
<keyword evidence="5" id="KW-0520">NAD</keyword>
<evidence type="ECO:0000256" key="3">
    <source>
        <dbReference type="ARBA" id="ARBA00022538"/>
    </source>
</evidence>
<dbReference type="PANTHER" id="PTHR43833:SF5">
    <property type="entry name" value="TRK SYSTEM POTASSIUM UPTAKE PROTEIN TRKA"/>
    <property type="match status" value="1"/>
</dbReference>
<dbReference type="PROSITE" id="PS51202">
    <property type="entry name" value="RCK_C"/>
    <property type="match status" value="1"/>
</dbReference>
<evidence type="ECO:0000256" key="2">
    <source>
        <dbReference type="ARBA" id="ARBA00022448"/>
    </source>
</evidence>
<dbReference type="GO" id="GO:0005886">
    <property type="term" value="C:plasma membrane"/>
    <property type="evidence" value="ECO:0007669"/>
    <property type="project" value="InterPro"/>
</dbReference>
<keyword evidence="10" id="KW-1185">Reference proteome</keyword>
<dbReference type="PRINTS" id="PR00335">
    <property type="entry name" value="KUPTAKETRKA"/>
</dbReference>
<proteinExistence type="predicted"/>
<evidence type="ECO:0000313" key="10">
    <source>
        <dbReference type="Proteomes" id="UP000659630"/>
    </source>
</evidence>
<name>A0A923REI5_9FIRM</name>
<protein>
    <recommendedName>
        <fullName evidence="1">Trk system potassium uptake protein TrkA</fullName>
    </recommendedName>
</protein>
<keyword evidence="3" id="KW-0633">Potassium transport</keyword>
<dbReference type="SUPFAM" id="SSF51735">
    <property type="entry name" value="NAD(P)-binding Rossmann-fold domains"/>
    <property type="match status" value="1"/>
</dbReference>
<evidence type="ECO:0000256" key="5">
    <source>
        <dbReference type="ARBA" id="ARBA00023027"/>
    </source>
</evidence>
<dbReference type="InterPro" id="IPR006036">
    <property type="entry name" value="K_uptake_TrkA"/>
</dbReference>
<accession>A0A923REI5</accession>
<dbReference type="Pfam" id="PF02254">
    <property type="entry name" value="TrkA_N"/>
    <property type="match status" value="1"/>
</dbReference>
<organism evidence="9 10">
    <name type="scientific">Anaerofilum hominis</name>
    <dbReference type="NCBI Taxonomy" id="2763016"/>
    <lineage>
        <taxon>Bacteria</taxon>
        <taxon>Bacillati</taxon>
        <taxon>Bacillota</taxon>
        <taxon>Clostridia</taxon>
        <taxon>Eubacteriales</taxon>
        <taxon>Oscillospiraceae</taxon>
        <taxon>Anaerofilum</taxon>
    </lineage>
</organism>
<keyword evidence="4" id="KW-0630">Potassium</keyword>
<dbReference type="PROSITE" id="PS51201">
    <property type="entry name" value="RCK_N"/>
    <property type="match status" value="1"/>
</dbReference>
<dbReference type="InterPro" id="IPR006037">
    <property type="entry name" value="RCK_C"/>
</dbReference>
<dbReference type="AlphaFoldDB" id="A0A923REI5"/>
<dbReference type="Pfam" id="PF02080">
    <property type="entry name" value="TrkA_C"/>
    <property type="match status" value="1"/>
</dbReference>
<feature type="domain" description="RCK N-terminal" evidence="7">
    <location>
        <begin position="1"/>
        <end position="117"/>
    </location>
</feature>
<dbReference type="GO" id="GO:0015079">
    <property type="term" value="F:potassium ion transmembrane transporter activity"/>
    <property type="evidence" value="ECO:0007669"/>
    <property type="project" value="InterPro"/>
</dbReference>
<evidence type="ECO:0000313" key="9">
    <source>
        <dbReference type="EMBL" id="MBC5582301.1"/>
    </source>
</evidence>
<dbReference type="InterPro" id="IPR036291">
    <property type="entry name" value="NAD(P)-bd_dom_sf"/>
</dbReference>
<reference evidence="9" key="1">
    <citation type="submission" date="2020-08" db="EMBL/GenBank/DDBJ databases">
        <title>Genome public.</title>
        <authorList>
            <person name="Liu C."/>
            <person name="Sun Q."/>
        </authorList>
    </citation>
    <scope>NUCLEOTIDE SEQUENCE</scope>
    <source>
        <strain evidence="9">BX8</strain>
    </source>
</reference>
<evidence type="ECO:0000256" key="4">
    <source>
        <dbReference type="ARBA" id="ARBA00022958"/>
    </source>
</evidence>
<keyword evidence="6" id="KW-0406">Ion transport</keyword>
<dbReference type="Gene3D" id="3.30.70.1450">
    <property type="entry name" value="Regulator of K+ conductance, C-terminal domain"/>
    <property type="match status" value="1"/>
</dbReference>